<evidence type="ECO:0000313" key="2">
    <source>
        <dbReference type="EMBL" id="MBK6087600.1"/>
    </source>
</evidence>
<name>A0A934TYI1_9FIRM</name>
<dbReference type="EMBL" id="JAEQMG010000040">
    <property type="protein sequence ID" value="MBK6087600.1"/>
    <property type="molecule type" value="Genomic_DNA"/>
</dbReference>
<evidence type="ECO:0000313" key="3">
    <source>
        <dbReference type="Proteomes" id="UP000633365"/>
    </source>
</evidence>
<sequence length="322" mass="38382">MIKYSFIIPVYNVKKYLKQCIDSILSQTYHNYEIILVDDGSSDGSELMCDEYAQTHECVTSVHQKNAGASVARNNGINYAKGEYILFLDSDDYWRLNDGLERIDTLAKNHPDIIYFTSKTYSEFSDKWSDDRYDYPDEMNHLSPMESLEYMVKNDCLNFHTAKRAYRKQFLVENNLFFKPNIRTEDVEVGYRIVNCLPTYQFLNEKIYVYRQREGSVTRTIGYNHLREFAEIICAYAEFSYVNERVKELMLSYTAYQYALFLAHISARKDKESKELCKSMRKYTYLFHYRDYPRTKKIAQLYSVFGYHLTKTALRYYLKMRL</sequence>
<proteinExistence type="predicted"/>
<protein>
    <submittedName>
        <fullName evidence="2">Glycosyltransferase family 2 protein</fullName>
    </submittedName>
</protein>
<dbReference type="InterPro" id="IPR029044">
    <property type="entry name" value="Nucleotide-diphossugar_trans"/>
</dbReference>
<dbReference type="Proteomes" id="UP000633365">
    <property type="component" value="Unassembled WGS sequence"/>
</dbReference>
<dbReference type="RefSeq" id="WP_201426905.1">
    <property type="nucleotide sequence ID" value="NZ_JAEQMG010000040.1"/>
</dbReference>
<gene>
    <name evidence="2" type="ORF">JKK62_02865</name>
</gene>
<dbReference type="GO" id="GO:0016758">
    <property type="term" value="F:hexosyltransferase activity"/>
    <property type="evidence" value="ECO:0007669"/>
    <property type="project" value="UniProtKB-ARBA"/>
</dbReference>
<dbReference type="Gene3D" id="3.90.550.10">
    <property type="entry name" value="Spore Coat Polysaccharide Biosynthesis Protein SpsA, Chain A"/>
    <property type="match status" value="1"/>
</dbReference>
<dbReference type="AlphaFoldDB" id="A0A934TYI1"/>
<accession>A0A934TYI1</accession>
<feature type="domain" description="Glycosyltransferase 2-like" evidence="1">
    <location>
        <begin position="5"/>
        <end position="169"/>
    </location>
</feature>
<dbReference type="InterPro" id="IPR001173">
    <property type="entry name" value="Glyco_trans_2-like"/>
</dbReference>
<evidence type="ECO:0000259" key="1">
    <source>
        <dbReference type="Pfam" id="PF00535"/>
    </source>
</evidence>
<dbReference type="SUPFAM" id="SSF53448">
    <property type="entry name" value="Nucleotide-diphospho-sugar transferases"/>
    <property type="match status" value="1"/>
</dbReference>
<dbReference type="CDD" id="cd00761">
    <property type="entry name" value="Glyco_tranf_GTA_type"/>
    <property type="match status" value="1"/>
</dbReference>
<dbReference type="PANTHER" id="PTHR22916:SF3">
    <property type="entry name" value="UDP-GLCNAC:BETAGAL BETA-1,3-N-ACETYLGLUCOSAMINYLTRANSFERASE-LIKE PROTEIN 1"/>
    <property type="match status" value="1"/>
</dbReference>
<comment type="caution">
    <text evidence="2">The sequence shown here is derived from an EMBL/GenBank/DDBJ whole genome shotgun (WGS) entry which is preliminary data.</text>
</comment>
<dbReference type="Pfam" id="PF00535">
    <property type="entry name" value="Glycos_transf_2"/>
    <property type="match status" value="1"/>
</dbReference>
<reference evidence="2" key="1">
    <citation type="submission" date="2021-01" db="EMBL/GenBank/DDBJ databases">
        <title>Genome public.</title>
        <authorList>
            <person name="Liu C."/>
            <person name="Sun Q."/>
        </authorList>
    </citation>
    <scope>NUCLEOTIDE SEQUENCE</scope>
    <source>
        <strain evidence="2">M6</strain>
    </source>
</reference>
<keyword evidence="3" id="KW-1185">Reference proteome</keyword>
<dbReference type="PANTHER" id="PTHR22916">
    <property type="entry name" value="GLYCOSYLTRANSFERASE"/>
    <property type="match status" value="1"/>
</dbReference>
<organism evidence="2 3">
    <name type="scientific">Ruminococcus difficilis</name>
    <dbReference type="NCBI Taxonomy" id="2763069"/>
    <lineage>
        <taxon>Bacteria</taxon>
        <taxon>Bacillati</taxon>
        <taxon>Bacillota</taxon>
        <taxon>Clostridia</taxon>
        <taxon>Eubacteriales</taxon>
        <taxon>Oscillospiraceae</taxon>
        <taxon>Ruminococcus</taxon>
    </lineage>
</organism>